<feature type="domain" description="Endoribonuclease YicC-like N-terminal" evidence="7">
    <location>
        <begin position="2"/>
        <end position="154"/>
    </location>
</feature>
<dbReference type="EMBL" id="BAABHY010000001">
    <property type="protein sequence ID" value="GAA5107028.1"/>
    <property type="molecule type" value="Genomic_DNA"/>
</dbReference>
<keyword evidence="10" id="KW-1185">Reference proteome</keyword>
<dbReference type="PANTHER" id="PTHR30636">
    <property type="entry name" value="UPF0701 PROTEIN YICC"/>
    <property type="match status" value="1"/>
</dbReference>
<evidence type="ECO:0000256" key="5">
    <source>
        <dbReference type="ARBA" id="ARBA00035648"/>
    </source>
</evidence>
<reference evidence="10" key="1">
    <citation type="journal article" date="2019" name="Int. J. Syst. Evol. Microbiol.">
        <title>The Global Catalogue of Microorganisms (GCM) 10K type strain sequencing project: providing services to taxonomists for standard genome sequencing and annotation.</title>
        <authorList>
            <consortium name="The Broad Institute Genomics Platform"/>
            <consortium name="The Broad Institute Genome Sequencing Center for Infectious Disease"/>
            <person name="Wu L."/>
            <person name="Ma J."/>
        </authorList>
    </citation>
    <scope>NUCLEOTIDE SEQUENCE [LARGE SCALE GENOMIC DNA]</scope>
    <source>
        <strain evidence="10">JCM 18050</strain>
    </source>
</reference>
<feature type="coiled-coil region" evidence="6">
    <location>
        <begin position="183"/>
        <end position="219"/>
    </location>
</feature>
<dbReference type="InterPro" id="IPR013551">
    <property type="entry name" value="YicC-like_C"/>
</dbReference>
<evidence type="ECO:0000256" key="1">
    <source>
        <dbReference type="ARBA" id="ARBA00001968"/>
    </source>
</evidence>
<dbReference type="Pfam" id="PF08340">
    <property type="entry name" value="YicC-like_C"/>
    <property type="match status" value="1"/>
</dbReference>
<dbReference type="PANTHER" id="PTHR30636:SF3">
    <property type="entry name" value="UPF0701 PROTEIN YICC"/>
    <property type="match status" value="1"/>
</dbReference>
<evidence type="ECO:0000313" key="9">
    <source>
        <dbReference type="EMBL" id="GAA5107028.1"/>
    </source>
</evidence>
<dbReference type="Proteomes" id="UP001500171">
    <property type="component" value="Unassembled WGS sequence"/>
</dbReference>
<accession>A0ABP9N3S9</accession>
<gene>
    <name evidence="9" type="ORF">GCM10023211_07650</name>
</gene>
<organism evidence="9 10">
    <name type="scientific">Orbus sasakiae</name>
    <dbReference type="NCBI Taxonomy" id="1078475"/>
    <lineage>
        <taxon>Bacteria</taxon>
        <taxon>Pseudomonadati</taxon>
        <taxon>Pseudomonadota</taxon>
        <taxon>Gammaproteobacteria</taxon>
        <taxon>Orbales</taxon>
        <taxon>Orbaceae</taxon>
        <taxon>Orbus</taxon>
    </lineage>
</organism>
<protein>
    <submittedName>
        <fullName evidence="9">YicC family protein</fullName>
    </submittedName>
</protein>
<evidence type="ECO:0000256" key="2">
    <source>
        <dbReference type="ARBA" id="ARBA00022722"/>
    </source>
</evidence>
<evidence type="ECO:0000256" key="3">
    <source>
        <dbReference type="ARBA" id="ARBA00022759"/>
    </source>
</evidence>
<proteinExistence type="inferred from homology"/>
<evidence type="ECO:0000256" key="6">
    <source>
        <dbReference type="SAM" id="Coils"/>
    </source>
</evidence>
<dbReference type="InterPro" id="IPR013527">
    <property type="entry name" value="YicC-like_N"/>
</dbReference>
<comment type="cofactor">
    <cofactor evidence="1">
        <name>a divalent metal cation</name>
        <dbReference type="ChEBI" id="CHEBI:60240"/>
    </cofactor>
</comment>
<keyword evidence="6" id="KW-0175">Coiled coil</keyword>
<comment type="similarity">
    <text evidence="5">Belongs to the YicC/YloC family.</text>
</comment>
<evidence type="ECO:0000256" key="4">
    <source>
        <dbReference type="ARBA" id="ARBA00022801"/>
    </source>
</evidence>
<comment type="caution">
    <text evidence="9">The sequence shown here is derived from an EMBL/GenBank/DDBJ whole genome shotgun (WGS) entry which is preliminary data.</text>
</comment>
<keyword evidence="4" id="KW-0378">Hydrolase</keyword>
<feature type="domain" description="Endoribonuclease YicC-like C-terminal" evidence="8">
    <location>
        <begin position="174"/>
        <end position="288"/>
    </location>
</feature>
<dbReference type="Pfam" id="PF03755">
    <property type="entry name" value="YicC-like_N"/>
    <property type="match status" value="1"/>
</dbReference>
<evidence type="ECO:0000259" key="8">
    <source>
        <dbReference type="Pfam" id="PF08340"/>
    </source>
</evidence>
<dbReference type="NCBIfam" id="TIGR00255">
    <property type="entry name" value="YicC/YloC family endoribonuclease"/>
    <property type="match status" value="1"/>
</dbReference>
<keyword evidence="3" id="KW-0255">Endonuclease</keyword>
<dbReference type="InterPro" id="IPR005229">
    <property type="entry name" value="YicC/YloC-like"/>
</dbReference>
<sequence>MIRSMTAYARKEMNANWGHASWELRSVNQRYLETYIRLPEQLRSLEPMIREKLRHRLTRGKVECNLRFELDLANQHQELFLNKDLAKQLLQAANWIKDEATTGDISVVDILRWPGVMSAKEQDLDSISRELLDSLDAAIDDFINVREREGKALESLIIQRLEGISQEIAKIRGWMPEILQWQKDKLKAKLDEANIELEQNRLEQELILLAQRIDVAEELDRLSTHVKETYSILKKNEAVGRRLDFMMQEFNRESNTIASKSINADVTASAIELKVLIEQMREQIQNIE</sequence>
<name>A0ABP9N3S9_9GAMM</name>
<evidence type="ECO:0000313" key="10">
    <source>
        <dbReference type="Proteomes" id="UP001500171"/>
    </source>
</evidence>
<keyword evidence="2" id="KW-0540">Nuclease</keyword>
<dbReference type="RefSeq" id="WP_345488990.1">
    <property type="nucleotide sequence ID" value="NZ_BAABHY010000001.1"/>
</dbReference>
<evidence type="ECO:0000259" key="7">
    <source>
        <dbReference type="Pfam" id="PF03755"/>
    </source>
</evidence>